<comment type="caution">
    <text evidence="1">The sequence shown here is derived from an EMBL/GenBank/DDBJ whole genome shotgun (WGS) entry which is preliminary data.</text>
</comment>
<accession>A0AAD9VGV9</accession>
<dbReference type="EMBL" id="JARQWQ010000001">
    <property type="protein sequence ID" value="KAK2573994.1"/>
    <property type="molecule type" value="Genomic_DNA"/>
</dbReference>
<gene>
    <name evidence="1" type="ORF">P5673_000108</name>
</gene>
<name>A0AAD9VGV9_ACRCE</name>
<evidence type="ECO:0000313" key="1">
    <source>
        <dbReference type="EMBL" id="KAK2573994.1"/>
    </source>
</evidence>
<dbReference type="AlphaFoldDB" id="A0AAD9VGV9"/>
<organism evidence="1 2">
    <name type="scientific">Acropora cervicornis</name>
    <name type="common">Staghorn coral</name>
    <dbReference type="NCBI Taxonomy" id="6130"/>
    <lineage>
        <taxon>Eukaryota</taxon>
        <taxon>Metazoa</taxon>
        <taxon>Cnidaria</taxon>
        <taxon>Anthozoa</taxon>
        <taxon>Hexacorallia</taxon>
        <taxon>Scleractinia</taxon>
        <taxon>Astrocoeniina</taxon>
        <taxon>Acroporidae</taxon>
        <taxon>Acropora</taxon>
    </lineage>
</organism>
<protein>
    <submittedName>
        <fullName evidence="1">Uncharacterized protein</fullName>
    </submittedName>
</protein>
<dbReference type="Proteomes" id="UP001249851">
    <property type="component" value="Unassembled WGS sequence"/>
</dbReference>
<reference evidence="1" key="1">
    <citation type="journal article" date="2023" name="G3 (Bethesda)">
        <title>Whole genome assembly and annotation of the endangered Caribbean coral Acropora cervicornis.</title>
        <authorList>
            <person name="Selwyn J.D."/>
            <person name="Vollmer S.V."/>
        </authorList>
    </citation>
    <scope>NUCLEOTIDE SEQUENCE</scope>
    <source>
        <strain evidence="1">K2</strain>
    </source>
</reference>
<reference evidence="1" key="2">
    <citation type="journal article" date="2023" name="Science">
        <title>Genomic signatures of disease resistance in endangered staghorn corals.</title>
        <authorList>
            <person name="Vollmer S.V."/>
            <person name="Selwyn J.D."/>
            <person name="Despard B.A."/>
            <person name="Roesel C.L."/>
        </authorList>
    </citation>
    <scope>NUCLEOTIDE SEQUENCE</scope>
    <source>
        <strain evidence="1">K2</strain>
    </source>
</reference>
<sequence length="627" mass="71098">MALTRAVSLTVQSNNATAWVQNANSWLMSSVHMLKFEQHLYIKDGYRMEFYKLAKTWKLNKAFHEAKKLFDLERKTGISTEKQRNQKEQERFVIDLKNRSDFAIFLLLFFLYSVDMDVDFILSFNSLSKRFALSAFVVFVTSSTSCFLFSKASSSFLDSSEYRFSMALSSSRRSFAWSLFTSSAASLRDFSASKQCFSSSAIFLFRSSTTLSKFVIATLDFFISCFRESSSLPFSSISFFHFNSLSTPILSNETIEAACASTLASSSFFCSSTLLVSSSALFKRFSSSRDLFTAIMKAFFSSSSLLHTSCKSAFSCSFKLSSSCDNIATLVFSRSSSSSLLSLLSELRKIFPILLSFPVILSVCLPEYPCVNSRIVEPLSSCHFHPLCFESLVGAALFRFCYLPKRRLVFLPKKTQPSSSAVQSPPQVPAFGRTSHHVFHGDQQEANSRGSAMPPLELTKTRVVNLCSRVSRDTRFSCCTVQRLIIHFIELLYCSAQVVHGVFKRLLPFDLVENRFQFRELVGQRNVFVRNLAQNVNFTLDCCIASFKGITLSTSVNAMALQPLHRRKQNFSLFPQGNKFRQCEAFFFTCTKIAFDVRERDKFVVHLPSLVKFLFDKFQLLLKIQIV</sequence>
<keyword evidence="2" id="KW-1185">Reference proteome</keyword>
<proteinExistence type="predicted"/>
<evidence type="ECO:0000313" key="2">
    <source>
        <dbReference type="Proteomes" id="UP001249851"/>
    </source>
</evidence>